<name>A0A346XUF3_9ACTN</name>
<reference evidence="2 3" key="1">
    <citation type="submission" date="2018-09" db="EMBL/GenBank/DDBJ databases">
        <title>Complete genome sequence of Euzebya sp. DY32-46 isolated from seawater of Pacific Ocean.</title>
        <authorList>
            <person name="Xu L."/>
            <person name="Wu Y.-H."/>
            <person name="Xu X.-W."/>
        </authorList>
    </citation>
    <scope>NUCLEOTIDE SEQUENCE [LARGE SCALE GENOMIC DNA]</scope>
    <source>
        <strain evidence="2 3">DY32-46</strain>
    </source>
</reference>
<dbReference type="RefSeq" id="WP_114590594.1">
    <property type="nucleotide sequence ID" value="NZ_CP031165.1"/>
</dbReference>
<dbReference type="NCBIfam" id="TIGR03930">
    <property type="entry name" value="WXG100_ESAT6"/>
    <property type="match status" value="1"/>
</dbReference>
<dbReference type="AlphaFoldDB" id="A0A346XUF3"/>
<proteinExistence type="inferred from homology"/>
<accession>A0A346XUF3</accession>
<dbReference type="SUPFAM" id="SSF140453">
    <property type="entry name" value="EsxAB dimer-like"/>
    <property type="match status" value="1"/>
</dbReference>
<dbReference type="InterPro" id="IPR036689">
    <property type="entry name" value="ESAT-6-like_sf"/>
</dbReference>
<dbReference type="Proteomes" id="UP000264006">
    <property type="component" value="Chromosome"/>
</dbReference>
<keyword evidence="3" id="KW-1185">Reference proteome</keyword>
<protein>
    <recommendedName>
        <fullName evidence="1">ESAT-6-like protein</fullName>
    </recommendedName>
</protein>
<comment type="similarity">
    <text evidence="1">Belongs to the WXG100 family.</text>
</comment>
<evidence type="ECO:0000256" key="1">
    <source>
        <dbReference type="RuleBase" id="RU362001"/>
    </source>
</evidence>
<dbReference type="Pfam" id="PF06013">
    <property type="entry name" value="WXG100"/>
    <property type="match status" value="1"/>
</dbReference>
<dbReference type="EMBL" id="CP031165">
    <property type="protein sequence ID" value="AXV05850.1"/>
    <property type="molecule type" value="Genomic_DNA"/>
</dbReference>
<dbReference type="KEGG" id="euz:DVS28_a1150"/>
<evidence type="ECO:0000313" key="2">
    <source>
        <dbReference type="EMBL" id="AXV05850.1"/>
    </source>
</evidence>
<sequence length="93" mass="9965">MTQFFVAPDELRGHAGQLDTYALSTQQGFDSLRSELADMEAYFTGLASTAFQGHMEEWQTSARALTTALASLGQFLNSEAASAEELDAQLAAG</sequence>
<dbReference type="Gene3D" id="1.10.287.1060">
    <property type="entry name" value="ESAT-6-like"/>
    <property type="match status" value="1"/>
</dbReference>
<gene>
    <name evidence="2" type="ORF">DVS28_a1150</name>
</gene>
<organism evidence="2 3">
    <name type="scientific">Euzebya pacifica</name>
    <dbReference type="NCBI Taxonomy" id="1608957"/>
    <lineage>
        <taxon>Bacteria</taxon>
        <taxon>Bacillati</taxon>
        <taxon>Actinomycetota</taxon>
        <taxon>Nitriliruptoria</taxon>
        <taxon>Euzebyales</taxon>
    </lineage>
</organism>
<dbReference type="InterPro" id="IPR010310">
    <property type="entry name" value="T7SS_ESAT-6-like"/>
</dbReference>
<dbReference type="OrthoDB" id="3268062at2"/>
<evidence type="ECO:0000313" key="3">
    <source>
        <dbReference type="Proteomes" id="UP000264006"/>
    </source>
</evidence>